<dbReference type="PATRIC" id="fig|1121448.10.peg.3506"/>
<dbReference type="Proteomes" id="UP000016587">
    <property type="component" value="Plasmid unnamed"/>
</dbReference>
<keyword evidence="3" id="KW-0614">Plasmid</keyword>
<dbReference type="KEGG" id="dgg:DGI_4016"/>
<sequence length="207" mass="22337">MKALFSRLAAALGRSRTPDPDVILRQYCTAHPTARFFPTAQIINNTMKPEDVILGAHTYVRGELMTFGHGGRVVLGDYCYVGEGARIWSALSIVIGDRVLISHNVNIFDCDTHPIDDPAARHRQFADIITTGHPRQLQLNEKPVVIEDDVLICCQCIILPGVTIGQGAVVGAGAVVTKDVPPMTLVAGNPARIIRPLNPLNPGATDT</sequence>
<dbReference type="GO" id="GO:0008374">
    <property type="term" value="F:O-acyltransferase activity"/>
    <property type="evidence" value="ECO:0007669"/>
    <property type="project" value="TreeGrafter"/>
</dbReference>
<dbReference type="EMBL" id="CP006586">
    <property type="protein sequence ID" value="AGW15230.1"/>
    <property type="molecule type" value="Genomic_DNA"/>
</dbReference>
<dbReference type="PANTHER" id="PTHR23416:SF23">
    <property type="entry name" value="ACETYLTRANSFERASE C18B11.09C-RELATED"/>
    <property type="match status" value="1"/>
</dbReference>
<comment type="similarity">
    <text evidence="1">Belongs to the transferase hexapeptide repeat family.</text>
</comment>
<dbReference type="RefSeq" id="WP_021758420.1">
    <property type="nucleotide sequence ID" value="NC_022436.1"/>
</dbReference>
<geneLocation type="plasmid" evidence="4"/>
<dbReference type="SUPFAM" id="SSF51161">
    <property type="entry name" value="Trimeric LpxA-like enzymes"/>
    <property type="match status" value="1"/>
</dbReference>
<dbReference type="AlphaFoldDB" id="T2GF75"/>
<dbReference type="OrthoDB" id="9815592at2"/>
<evidence type="ECO:0000313" key="4">
    <source>
        <dbReference type="Proteomes" id="UP000016587"/>
    </source>
</evidence>
<dbReference type="InterPro" id="IPR001451">
    <property type="entry name" value="Hexapep"/>
</dbReference>
<evidence type="ECO:0000256" key="2">
    <source>
        <dbReference type="ARBA" id="ARBA00022679"/>
    </source>
</evidence>
<dbReference type="CDD" id="cd04647">
    <property type="entry name" value="LbH_MAT_like"/>
    <property type="match status" value="1"/>
</dbReference>
<keyword evidence="4" id="KW-1185">Reference proteome</keyword>
<name>T2GF75_MEGG1</name>
<reference evidence="3 4" key="1">
    <citation type="journal article" date="2013" name="J. Bacteriol.">
        <title>Roles of HynAB and Ech, the only two hydrogenases found in the model sulfate reducer Desulfovibrio gigas.</title>
        <authorList>
            <person name="Morais-Silva F.O."/>
            <person name="Santos C.I."/>
            <person name="Rodrigues R."/>
            <person name="Pereira I.A."/>
            <person name="Rodrigues-Pousada C."/>
        </authorList>
    </citation>
    <scope>NUCLEOTIDE SEQUENCE [LARGE SCALE GENOMIC DNA]</scope>
    <source>
        <strain evidence="4">ATCC 19364 / DSM 1382 / NCIMB 9332 / VKM B-1759</strain>
        <plasmid evidence="4">Plasmid</plasmid>
    </source>
</reference>
<dbReference type="GO" id="GO:0005829">
    <property type="term" value="C:cytosol"/>
    <property type="evidence" value="ECO:0007669"/>
    <property type="project" value="TreeGrafter"/>
</dbReference>
<dbReference type="eggNOG" id="COG0110">
    <property type="taxonomic scope" value="Bacteria"/>
</dbReference>
<accession>T2GF75</accession>
<evidence type="ECO:0000256" key="1">
    <source>
        <dbReference type="ARBA" id="ARBA00007274"/>
    </source>
</evidence>
<keyword evidence="2 3" id="KW-0808">Transferase</keyword>
<gene>
    <name evidence="3" type="ORF">DGI_4016</name>
</gene>
<reference evidence="4" key="2">
    <citation type="submission" date="2013-07" db="EMBL/GenBank/DDBJ databases">
        <authorList>
            <person name="Morais-Silva F.O."/>
            <person name="Rezende A.M."/>
            <person name="Pimentel C."/>
            <person name="Resende D.M."/>
            <person name="Santos C.I."/>
            <person name="Clemente C."/>
            <person name="de Oliveira L.M."/>
            <person name="da Silva S.M."/>
            <person name="Costa D.A."/>
            <person name="Varela-Raposo A."/>
            <person name="Horacio E.C.A."/>
            <person name="Matos M."/>
            <person name="Flores O."/>
            <person name="Ruiz J.C."/>
            <person name="Rodrigues-Pousada C."/>
        </authorList>
    </citation>
    <scope>NUCLEOTIDE SEQUENCE [LARGE SCALE GENOMIC DNA]</scope>
    <source>
        <strain evidence="4">ATCC 19364 / DSM 1382 / NCIMB 9332 / VKM B-1759</strain>
        <plasmid evidence="4">Plasmid</plasmid>
    </source>
</reference>
<proteinExistence type="inferred from homology"/>
<dbReference type="HOGENOM" id="CLU_051638_7_5_7"/>
<organism evidence="3 4">
    <name type="scientific">Megalodesulfovibrio gigas (strain ATCC 19364 / DSM 1382 / NCIMB 9332 / VKM B-1759)</name>
    <name type="common">Desulfovibrio gigas</name>
    <dbReference type="NCBI Taxonomy" id="1121448"/>
    <lineage>
        <taxon>Bacteria</taxon>
        <taxon>Pseudomonadati</taxon>
        <taxon>Thermodesulfobacteriota</taxon>
        <taxon>Desulfovibrionia</taxon>
        <taxon>Desulfovibrionales</taxon>
        <taxon>Desulfovibrionaceae</taxon>
        <taxon>Megalodesulfovibrio</taxon>
    </lineage>
</organism>
<evidence type="ECO:0000313" key="3">
    <source>
        <dbReference type="EMBL" id="AGW15230.1"/>
    </source>
</evidence>
<dbReference type="InterPro" id="IPR011004">
    <property type="entry name" value="Trimer_LpxA-like_sf"/>
</dbReference>
<dbReference type="Gene3D" id="2.160.10.10">
    <property type="entry name" value="Hexapeptide repeat proteins"/>
    <property type="match status" value="1"/>
</dbReference>
<dbReference type="Pfam" id="PF00132">
    <property type="entry name" value="Hexapep"/>
    <property type="match status" value="1"/>
</dbReference>
<dbReference type="InterPro" id="IPR051159">
    <property type="entry name" value="Hexapeptide_acetyltransf"/>
</dbReference>
<dbReference type="PANTHER" id="PTHR23416">
    <property type="entry name" value="SIALIC ACID SYNTHASE-RELATED"/>
    <property type="match status" value="1"/>
</dbReference>
<protein>
    <submittedName>
        <fullName evidence="3">Acetyltransferase</fullName>
    </submittedName>
</protein>